<evidence type="ECO:0000256" key="4">
    <source>
        <dbReference type="ARBA" id="ARBA00022628"/>
    </source>
</evidence>
<dbReference type="PANTHER" id="PTHR43371">
    <property type="entry name" value="VITAMIN B12-DEPENDENT RIBONUCLEOTIDE REDUCTASE"/>
    <property type="match status" value="1"/>
</dbReference>
<reference evidence="12" key="1">
    <citation type="submission" date="2022-05" db="EMBL/GenBank/DDBJ databases">
        <authorList>
            <person name="Friedrich I."/>
            <person name="Poehlein A."/>
            <person name="Schneider D."/>
            <person name="Hertel R."/>
            <person name="Daniel R."/>
        </authorList>
    </citation>
    <scope>NUCLEOTIDE SEQUENCE</scope>
</reference>
<evidence type="ECO:0000256" key="7">
    <source>
        <dbReference type="ARBA" id="ARBA00023157"/>
    </source>
</evidence>
<proteinExistence type="inferred from homology"/>
<feature type="region of interest" description="Disordered" evidence="10">
    <location>
        <begin position="1"/>
        <end position="21"/>
    </location>
</feature>
<keyword evidence="5" id="KW-0547">Nucleotide-binding</keyword>
<keyword evidence="7" id="KW-1015">Disulfide bond</keyword>
<keyword evidence="8" id="KW-0170">Cobalt</keyword>
<protein>
    <recommendedName>
        <fullName evidence="3">ribonucleoside-diphosphate reductase</fullName>
        <ecNumber evidence="3">1.17.4.1</ecNumber>
    </recommendedName>
</protein>
<evidence type="ECO:0000256" key="9">
    <source>
        <dbReference type="ARBA" id="ARBA00047754"/>
    </source>
</evidence>
<evidence type="ECO:0000256" key="3">
    <source>
        <dbReference type="ARBA" id="ARBA00012274"/>
    </source>
</evidence>
<dbReference type="InterPro" id="IPR050862">
    <property type="entry name" value="RdRp_reductase_class-2"/>
</dbReference>
<accession>A0A9E7MQW8</accession>
<evidence type="ECO:0000313" key="13">
    <source>
        <dbReference type="Proteomes" id="UP001057102"/>
    </source>
</evidence>
<dbReference type="PANTHER" id="PTHR43371:SF1">
    <property type="entry name" value="RIBONUCLEOSIDE-DIPHOSPHATE REDUCTASE"/>
    <property type="match status" value="1"/>
</dbReference>
<keyword evidence="13" id="KW-1185">Reference proteome</keyword>
<evidence type="ECO:0000259" key="11">
    <source>
        <dbReference type="Pfam" id="PF02867"/>
    </source>
</evidence>
<evidence type="ECO:0000256" key="5">
    <source>
        <dbReference type="ARBA" id="ARBA00022741"/>
    </source>
</evidence>
<keyword evidence="4" id="KW-0846">Cobalamin</keyword>
<name>A0A9E7MQW8_9CAUD</name>
<keyword evidence="6" id="KW-0560">Oxidoreductase</keyword>
<dbReference type="Proteomes" id="UP001057102">
    <property type="component" value="Segment"/>
</dbReference>
<organism evidence="12 13">
    <name type="scientific">Janthinobacterium phage vB_JliS-Donnerlittchen</name>
    <dbReference type="NCBI Taxonomy" id="2948610"/>
    <lineage>
        <taxon>Viruses</taxon>
        <taxon>Duplodnaviria</taxon>
        <taxon>Heunggongvirae</taxon>
        <taxon>Uroviricota</taxon>
        <taxon>Caudoviricetes</taxon>
        <taxon>Mesyanzhinovviridae</taxon>
        <taxon>Bradleyvirinae</taxon>
        <taxon>Donnerlittchenvirus</taxon>
        <taxon>Donnerlittchenvirus donnerlittchenvirus</taxon>
    </lineage>
</organism>
<feature type="domain" description="Ribonucleotide reductase large subunit C-terminal" evidence="11">
    <location>
        <begin position="82"/>
        <end position="460"/>
    </location>
</feature>
<dbReference type="InterPro" id="IPR013344">
    <property type="entry name" value="RNR_NrdJ/NrdZ"/>
</dbReference>
<feature type="domain" description="Ribonucleotide reductase large subunit C-terminal" evidence="11">
    <location>
        <begin position="484"/>
        <end position="540"/>
    </location>
</feature>
<evidence type="ECO:0000313" key="12">
    <source>
        <dbReference type="EMBL" id="USN14462.1"/>
    </source>
</evidence>
<dbReference type="InterPro" id="IPR000788">
    <property type="entry name" value="RNR_lg_C"/>
</dbReference>
<evidence type="ECO:0000256" key="10">
    <source>
        <dbReference type="SAM" id="MobiDB-lite"/>
    </source>
</evidence>
<dbReference type="CDD" id="cd02888">
    <property type="entry name" value="RNR_II_dimer"/>
    <property type="match status" value="1"/>
</dbReference>
<evidence type="ECO:0000256" key="1">
    <source>
        <dbReference type="ARBA" id="ARBA00001922"/>
    </source>
</evidence>
<comment type="cofactor">
    <cofactor evidence="1">
        <name>adenosylcob(III)alamin</name>
        <dbReference type="ChEBI" id="CHEBI:18408"/>
    </cofactor>
</comment>
<dbReference type="GO" id="GO:0000166">
    <property type="term" value="F:nucleotide binding"/>
    <property type="evidence" value="ECO:0007669"/>
    <property type="project" value="UniProtKB-KW"/>
</dbReference>
<feature type="region of interest" description="Disordered" evidence="10">
    <location>
        <begin position="553"/>
        <end position="579"/>
    </location>
</feature>
<comment type="catalytic activity">
    <reaction evidence="9">
        <text>a 2'-deoxyribonucleoside 5'-diphosphate + [thioredoxin]-disulfide + H2O = a ribonucleoside 5'-diphosphate + [thioredoxin]-dithiol</text>
        <dbReference type="Rhea" id="RHEA:23252"/>
        <dbReference type="Rhea" id="RHEA-COMP:10698"/>
        <dbReference type="Rhea" id="RHEA-COMP:10700"/>
        <dbReference type="ChEBI" id="CHEBI:15377"/>
        <dbReference type="ChEBI" id="CHEBI:29950"/>
        <dbReference type="ChEBI" id="CHEBI:50058"/>
        <dbReference type="ChEBI" id="CHEBI:57930"/>
        <dbReference type="ChEBI" id="CHEBI:73316"/>
        <dbReference type="EC" id="1.17.4.1"/>
    </reaction>
</comment>
<dbReference type="GO" id="GO:0004748">
    <property type="term" value="F:ribonucleoside-diphosphate reductase activity, thioredoxin disulfide as acceptor"/>
    <property type="evidence" value="ECO:0007669"/>
    <property type="project" value="UniProtKB-EC"/>
</dbReference>
<dbReference type="NCBIfam" id="TIGR02504">
    <property type="entry name" value="NrdJ_Z"/>
    <property type="match status" value="1"/>
</dbReference>
<dbReference type="GO" id="GO:0031419">
    <property type="term" value="F:cobalamin binding"/>
    <property type="evidence" value="ECO:0007669"/>
    <property type="project" value="UniProtKB-KW"/>
</dbReference>
<dbReference type="EMBL" id="ON529854">
    <property type="protein sequence ID" value="USN14462.1"/>
    <property type="molecule type" value="Genomic_DNA"/>
</dbReference>
<sequence>MRDPHERPAGPTQPFSEELHAGKYRQDGESFREAMNRVASGLKDDDRHFHELREVLLDMRFMPAGRVQSAIGSGRGTTPYNCYVSGTIEDSYVDGEGSIMRRAVEAAATMRMGGGIGYDFSTLRPKGDLIVKLQSRSSGPISFMEIYDAVCRATSSSGHRRGAQMGVLRIDHPDIFDFVHAKQRKGYLEGFNISIGVTDEFMQAKAAGKPFKLRFGGRTYREVDPNELWETVMRSTWDWAEPGVLFVDTINRMNNLWYCETIAATNPCGEQPLPPFGACLLGSFNLVRYVRRDMLGFSFDWERLALDVSPVVRAMDNVVDRARYPLPQQEHEAKSKRRMGLGITGLANAGEALGMPYGSEGFLEFERRVLTVIRDESYRASALLAHEKGSFPALDVEQYLKGGFVRTLPEDVRDMIRELGIRNSHLTSVAPTGTISLCADNVSSGLEPVFSYGMERTVVEFDGPRKELIEDYGVRAFGVRGRRAAEVTVDEHVKVLAVAANLVDSAVSKTCNVDGRLSWDEFKGIYDKAWELGCKGITTYNADGKRGGIIVAKDDDAKGTPPEAASCQIDPASGRRSCE</sequence>
<dbReference type="EC" id="1.17.4.1" evidence="3"/>
<dbReference type="Pfam" id="PF02867">
    <property type="entry name" value="Ribonuc_red_lgC"/>
    <property type="match status" value="2"/>
</dbReference>
<dbReference type="Gene3D" id="3.20.70.20">
    <property type="match status" value="1"/>
</dbReference>
<evidence type="ECO:0000256" key="2">
    <source>
        <dbReference type="ARBA" id="ARBA00007405"/>
    </source>
</evidence>
<gene>
    <name evidence="12" type="ORF">DONNERLITTCHEN_00620</name>
</gene>
<dbReference type="SUPFAM" id="SSF51998">
    <property type="entry name" value="PFL-like glycyl radical enzymes"/>
    <property type="match status" value="1"/>
</dbReference>
<evidence type="ECO:0000256" key="8">
    <source>
        <dbReference type="ARBA" id="ARBA00023285"/>
    </source>
</evidence>
<comment type="similarity">
    <text evidence="2">Belongs to the ribonucleoside diphosphate reductase class-2 family.</text>
</comment>
<dbReference type="PRINTS" id="PR01183">
    <property type="entry name" value="RIBORDTASEM1"/>
</dbReference>
<evidence type="ECO:0000256" key="6">
    <source>
        <dbReference type="ARBA" id="ARBA00023002"/>
    </source>
</evidence>